<organism evidence="2 3">
    <name type="scientific">Flavobacterium supellecticarium</name>
    <dbReference type="NCBI Taxonomy" id="2565924"/>
    <lineage>
        <taxon>Bacteria</taxon>
        <taxon>Pseudomonadati</taxon>
        <taxon>Bacteroidota</taxon>
        <taxon>Flavobacteriia</taxon>
        <taxon>Flavobacteriales</taxon>
        <taxon>Flavobacteriaceae</taxon>
        <taxon>Flavobacterium</taxon>
    </lineage>
</organism>
<dbReference type="EMBL" id="SSNZ01000001">
    <property type="protein sequence ID" value="THF52765.1"/>
    <property type="molecule type" value="Genomic_DNA"/>
</dbReference>
<feature type="signal peptide" evidence="1">
    <location>
        <begin position="1"/>
        <end position="18"/>
    </location>
</feature>
<dbReference type="PROSITE" id="PS51257">
    <property type="entry name" value="PROKAR_LIPOPROTEIN"/>
    <property type="match status" value="1"/>
</dbReference>
<dbReference type="RefSeq" id="WP_136401290.1">
    <property type="nucleotide sequence ID" value="NZ_SSNZ01000001.1"/>
</dbReference>
<reference evidence="2 3" key="1">
    <citation type="submission" date="2019-04" db="EMBL/GenBank/DDBJ databases">
        <title>Flavobacterium sp. nov. isolated from construction timber.</title>
        <authorList>
            <person name="Lin S.-Y."/>
            <person name="Chang C.-T."/>
            <person name="Young C.-C."/>
        </authorList>
    </citation>
    <scope>NUCLEOTIDE SEQUENCE [LARGE SCALE GENOMIC DNA]</scope>
    <source>
        <strain evidence="2 3">CC-CTC003</strain>
    </source>
</reference>
<protein>
    <submittedName>
        <fullName evidence="2">Carboxypeptidase regulatory-like domain-containing protein</fullName>
    </submittedName>
</protein>
<keyword evidence="1" id="KW-0732">Signal</keyword>
<keyword evidence="3" id="KW-1185">Reference proteome</keyword>
<comment type="caution">
    <text evidence="2">The sequence shown here is derived from an EMBL/GenBank/DDBJ whole genome shotgun (WGS) entry which is preliminary data.</text>
</comment>
<proteinExistence type="predicted"/>
<feature type="chain" id="PRO_5020415047" evidence="1">
    <location>
        <begin position="19"/>
        <end position="584"/>
    </location>
</feature>
<evidence type="ECO:0000256" key="1">
    <source>
        <dbReference type="SAM" id="SignalP"/>
    </source>
</evidence>
<dbReference type="GO" id="GO:0004180">
    <property type="term" value="F:carboxypeptidase activity"/>
    <property type="evidence" value="ECO:0007669"/>
    <property type="project" value="UniProtKB-KW"/>
</dbReference>
<accession>A0A4S4A482</accession>
<sequence length="584" mass="61740">MNKIKLFLVLFTSLLFLAGCESESTVEGGGNNTGGGTMSSSFGNQISRDFIGQVVDTNGNPVSNATIKIGTTTGQTDSNGVFIIKNATVYERFAYITAKKAGYIDGSRTMVPTSGDNNVRIMLLPLQPTQVINSGVSSEVTLLSGTKVVFDGAFQDENGAAYSGSVAVAMHHLLPSDSKLSMLMPGALFAQDENGNAKALETLGMLNVELRGSAGQKLQIASGHTAQMVMKIDNSQLGSAPSEIPLWHFDNDKGYWIREGSAIRQGDTYVGNVSHFSWWNCDAQFPVVSMCVNLEDANGNALANIQVGIIRSGNTYPVMGTTNADGQVCGLVPSNENLTLVVLDNCGNTIYSNTIGPLTANTTLPTITVTNPSVTPTTVQGNLVTCSNAPVTNGYVILHTGYTTQVTTVTNGSFSFNTLVCGGPNTTFTLEGADYDNLQVTGDVNYTFTTPTTNIGNLVACNSITEFITYQIDNNPTTYHLTGINAGYTPNGLSISAQGATGAGIYFWGNTNVPGTYTTSSFTIEGGAVGYISSQLPNTMVFNLNAFGAVGQYIDMTFNGTYQDNNNPGITHTITGVIHVIRDN</sequence>
<dbReference type="Proteomes" id="UP000307507">
    <property type="component" value="Unassembled WGS sequence"/>
</dbReference>
<name>A0A4S4A482_9FLAO</name>
<dbReference type="OrthoDB" id="973965at2"/>
<keyword evidence="2" id="KW-0121">Carboxypeptidase</keyword>
<evidence type="ECO:0000313" key="3">
    <source>
        <dbReference type="Proteomes" id="UP000307507"/>
    </source>
</evidence>
<dbReference type="SUPFAM" id="SSF49464">
    <property type="entry name" value="Carboxypeptidase regulatory domain-like"/>
    <property type="match status" value="1"/>
</dbReference>
<dbReference type="InterPro" id="IPR008969">
    <property type="entry name" value="CarboxyPept-like_regulatory"/>
</dbReference>
<gene>
    <name evidence="2" type="ORF">E6C50_00710</name>
</gene>
<keyword evidence="2" id="KW-0378">Hydrolase</keyword>
<keyword evidence="2" id="KW-0645">Protease</keyword>
<evidence type="ECO:0000313" key="2">
    <source>
        <dbReference type="EMBL" id="THF52765.1"/>
    </source>
</evidence>
<dbReference type="Gene3D" id="2.60.40.1120">
    <property type="entry name" value="Carboxypeptidase-like, regulatory domain"/>
    <property type="match status" value="1"/>
</dbReference>
<dbReference type="AlphaFoldDB" id="A0A4S4A482"/>